<reference evidence="1" key="2">
    <citation type="journal article" date="2022" name="New Phytol.">
        <title>Evolutionary transition to the ectomycorrhizal habit in the genomes of a hyperdiverse lineage of mushroom-forming fungi.</title>
        <authorList>
            <person name="Looney B."/>
            <person name="Miyauchi S."/>
            <person name="Morin E."/>
            <person name="Drula E."/>
            <person name="Courty P.E."/>
            <person name="Kohler A."/>
            <person name="Kuo A."/>
            <person name="LaButti K."/>
            <person name="Pangilinan J."/>
            <person name="Lipzen A."/>
            <person name="Riley R."/>
            <person name="Andreopoulos W."/>
            <person name="He G."/>
            <person name="Johnson J."/>
            <person name="Nolan M."/>
            <person name="Tritt A."/>
            <person name="Barry K.W."/>
            <person name="Grigoriev I.V."/>
            <person name="Nagy L.G."/>
            <person name="Hibbett D."/>
            <person name="Henrissat B."/>
            <person name="Matheny P.B."/>
            <person name="Labbe J."/>
            <person name="Martin F.M."/>
        </authorList>
    </citation>
    <scope>NUCLEOTIDE SEQUENCE</scope>
    <source>
        <strain evidence="1">FP105234-sp</strain>
    </source>
</reference>
<gene>
    <name evidence="1" type="ORF">FA95DRAFT_1504832</name>
</gene>
<name>A0ACB8R4N6_9AGAM</name>
<sequence>KKVAIISIMMQSMNQQCNALQSVIGIFLHSCNAPEKVIKTLSHLGLSISLTSIHDAIHSLSAKATLDIRALGRSLLAAYAYDNFDIDFKTTLPTADQPLDTLVHLTSGLLFLLDHGVTLEDLRCSEALWKSARVNDERSTRPPDLDVQKLMMLHPDHEFRRTRLTRRMRYNAWEFRRTLVHHGPQFFRQYESLLGEPEAVERIPVTKLKHVPARAMDINQSKVSGNIRAVEELMAQGGVGDPNADPEEQSDVVDISPFVVLIHGDLGTLERVNSAQERRALEDTPWRRMQYAVLTPGFFHLKMAAADTIWRIFINHPGTQDDPNSLKTLAGILRPKETGKIATKPGFRRMHEIIGHVGAVLRLDCWRLEARRRSDNWTGLEEFANAKPAWDLIIEMSEALARNYVAGSPNLDLFEMRSNPSNLRDQQHENTLILHQYLLLYEELSFGMNVGDIGRLDTIFPMWIYLFRASGKHKYASAILKFLTDVHFVYPEGLKRAVRYNCLVNPTGKPNAFRAVDWLVELNNLFTKDTYGGSGSNYTKKRVITESILIEIYRACHKKIERDLHLSGLTSAKGKKDLTTTFKKLGDYIRDTSRANEYQRERKTSYSVSNMLDKGVSMYETEGWAASDDVIAAEGDDFEISWDDYDLDDIVI</sequence>
<reference evidence="1" key="1">
    <citation type="submission" date="2021-02" db="EMBL/GenBank/DDBJ databases">
        <authorList>
            <consortium name="DOE Joint Genome Institute"/>
            <person name="Ahrendt S."/>
            <person name="Looney B.P."/>
            <person name="Miyauchi S."/>
            <person name="Morin E."/>
            <person name="Drula E."/>
            <person name="Courty P.E."/>
            <person name="Chicoki N."/>
            <person name="Fauchery L."/>
            <person name="Kohler A."/>
            <person name="Kuo A."/>
            <person name="Labutti K."/>
            <person name="Pangilinan J."/>
            <person name="Lipzen A."/>
            <person name="Riley R."/>
            <person name="Andreopoulos W."/>
            <person name="He G."/>
            <person name="Johnson J."/>
            <person name="Barry K.W."/>
            <person name="Grigoriev I.V."/>
            <person name="Nagy L."/>
            <person name="Hibbett D."/>
            <person name="Henrissat B."/>
            <person name="Matheny P.B."/>
            <person name="Labbe J."/>
            <person name="Martin F."/>
        </authorList>
    </citation>
    <scope>NUCLEOTIDE SEQUENCE</scope>
    <source>
        <strain evidence="1">FP105234-sp</strain>
    </source>
</reference>
<evidence type="ECO:0000313" key="1">
    <source>
        <dbReference type="EMBL" id="KAI0038958.1"/>
    </source>
</evidence>
<accession>A0ACB8R4N6</accession>
<protein>
    <submittedName>
        <fullName evidence="1">Uncharacterized protein</fullName>
    </submittedName>
</protein>
<comment type="caution">
    <text evidence="1">The sequence shown here is derived from an EMBL/GenBank/DDBJ whole genome shotgun (WGS) entry which is preliminary data.</text>
</comment>
<dbReference type="Proteomes" id="UP000814033">
    <property type="component" value="Unassembled WGS sequence"/>
</dbReference>
<feature type="non-terminal residue" evidence="1">
    <location>
        <position position="1"/>
    </location>
</feature>
<organism evidence="1 2">
    <name type="scientific">Auriscalpium vulgare</name>
    <dbReference type="NCBI Taxonomy" id="40419"/>
    <lineage>
        <taxon>Eukaryota</taxon>
        <taxon>Fungi</taxon>
        <taxon>Dikarya</taxon>
        <taxon>Basidiomycota</taxon>
        <taxon>Agaricomycotina</taxon>
        <taxon>Agaricomycetes</taxon>
        <taxon>Russulales</taxon>
        <taxon>Auriscalpiaceae</taxon>
        <taxon>Auriscalpium</taxon>
    </lineage>
</organism>
<dbReference type="EMBL" id="MU276382">
    <property type="protein sequence ID" value="KAI0038958.1"/>
    <property type="molecule type" value="Genomic_DNA"/>
</dbReference>
<keyword evidence="2" id="KW-1185">Reference proteome</keyword>
<proteinExistence type="predicted"/>
<evidence type="ECO:0000313" key="2">
    <source>
        <dbReference type="Proteomes" id="UP000814033"/>
    </source>
</evidence>